<accession>A0A254NBT2</accession>
<dbReference type="Pfam" id="PF01627">
    <property type="entry name" value="Hpt"/>
    <property type="match status" value="1"/>
</dbReference>
<dbReference type="Gene3D" id="1.10.287.130">
    <property type="match status" value="1"/>
</dbReference>
<dbReference type="SUPFAM" id="SSF55874">
    <property type="entry name" value="ATPase domain of HSP90 chaperone/DNA topoisomerase II/histidine kinase"/>
    <property type="match status" value="1"/>
</dbReference>
<dbReference type="SMART" id="SM00387">
    <property type="entry name" value="HATPase_c"/>
    <property type="match status" value="1"/>
</dbReference>
<evidence type="ECO:0000256" key="1">
    <source>
        <dbReference type="ARBA" id="ARBA00000085"/>
    </source>
</evidence>
<feature type="transmembrane region" description="Helical" evidence="7">
    <location>
        <begin position="9"/>
        <end position="27"/>
    </location>
</feature>
<keyword evidence="7" id="KW-0472">Membrane</keyword>
<comment type="catalytic activity">
    <reaction evidence="1">
        <text>ATP + protein L-histidine = ADP + protein N-phospho-L-histidine.</text>
        <dbReference type="EC" id="2.7.13.3"/>
    </reaction>
</comment>
<dbReference type="AlphaFoldDB" id="A0A254NBT2"/>
<dbReference type="PROSITE" id="PS50894">
    <property type="entry name" value="HPT"/>
    <property type="match status" value="1"/>
</dbReference>
<dbReference type="PANTHER" id="PTHR45339">
    <property type="entry name" value="HYBRID SIGNAL TRANSDUCTION HISTIDINE KINASE J"/>
    <property type="match status" value="1"/>
</dbReference>
<dbReference type="InterPro" id="IPR004358">
    <property type="entry name" value="Sig_transdc_His_kin-like_C"/>
</dbReference>
<protein>
    <recommendedName>
        <fullName evidence="2">histidine kinase</fullName>
        <ecNumber evidence="2">2.7.13.3</ecNumber>
    </recommendedName>
</protein>
<evidence type="ECO:0000259" key="8">
    <source>
        <dbReference type="PROSITE" id="PS50109"/>
    </source>
</evidence>
<feature type="domain" description="Response regulatory" evidence="9">
    <location>
        <begin position="461"/>
        <end position="580"/>
    </location>
</feature>
<dbReference type="InterPro" id="IPR001789">
    <property type="entry name" value="Sig_transdc_resp-reg_receiver"/>
</dbReference>
<dbReference type="InterPro" id="IPR003661">
    <property type="entry name" value="HisK_dim/P_dom"/>
</dbReference>
<keyword evidence="7" id="KW-0812">Transmembrane</keyword>
<evidence type="ECO:0000313" key="12">
    <source>
        <dbReference type="Proteomes" id="UP000197446"/>
    </source>
</evidence>
<dbReference type="Pfam" id="PF02518">
    <property type="entry name" value="HATPase_c"/>
    <property type="match status" value="1"/>
</dbReference>
<dbReference type="SMART" id="SM00388">
    <property type="entry name" value="HisKA"/>
    <property type="match status" value="1"/>
</dbReference>
<evidence type="ECO:0000256" key="6">
    <source>
        <dbReference type="PROSITE-ProRule" id="PRU00169"/>
    </source>
</evidence>
<dbReference type="InterPro" id="IPR036097">
    <property type="entry name" value="HisK_dim/P_sf"/>
</dbReference>
<dbReference type="InterPro" id="IPR005467">
    <property type="entry name" value="His_kinase_dom"/>
</dbReference>
<dbReference type="InterPro" id="IPR036890">
    <property type="entry name" value="HATPase_C_sf"/>
</dbReference>
<dbReference type="CDD" id="cd17546">
    <property type="entry name" value="REC_hyHK_CKI1_RcsC-like"/>
    <property type="match status" value="1"/>
</dbReference>
<evidence type="ECO:0000313" key="11">
    <source>
        <dbReference type="EMBL" id="OWR05094.1"/>
    </source>
</evidence>
<evidence type="ECO:0000259" key="10">
    <source>
        <dbReference type="PROSITE" id="PS50894"/>
    </source>
</evidence>
<dbReference type="EC" id="2.7.13.3" evidence="2"/>
<dbReference type="RefSeq" id="WP_088481306.1">
    <property type="nucleotide sequence ID" value="NZ_SGUE01000003.1"/>
</dbReference>
<feature type="domain" description="HPt" evidence="10">
    <location>
        <begin position="604"/>
        <end position="697"/>
    </location>
</feature>
<gene>
    <name evidence="11" type="ORF">CDO81_00990</name>
</gene>
<dbReference type="GO" id="GO:0005886">
    <property type="term" value="C:plasma membrane"/>
    <property type="evidence" value="ECO:0007669"/>
    <property type="project" value="UniProtKB-SubCell"/>
</dbReference>
<comment type="caution">
    <text evidence="11">The sequence shown here is derived from an EMBL/GenBank/DDBJ whole genome shotgun (WGS) entry which is preliminary data.</text>
</comment>
<dbReference type="PROSITE" id="PS50109">
    <property type="entry name" value="HIS_KIN"/>
    <property type="match status" value="1"/>
</dbReference>
<dbReference type="SMART" id="SM00448">
    <property type="entry name" value="REC"/>
    <property type="match status" value="2"/>
</dbReference>
<dbReference type="PROSITE" id="PS50110">
    <property type="entry name" value="RESPONSE_REGULATORY"/>
    <property type="match status" value="2"/>
</dbReference>
<feature type="modified residue" description="4-aspartylphosphate" evidence="6">
    <location>
        <position position="374"/>
    </location>
</feature>
<dbReference type="PRINTS" id="PR00344">
    <property type="entry name" value="BCTRLSENSOR"/>
</dbReference>
<keyword evidence="4" id="KW-0902">Two-component regulatory system</keyword>
<sequence>MPSRPIPPGLLWLAMAGLAALLVLQVLTGAGGAAWVAGMVINAFLCGLTAWALWSRPRRSEDTAASDGPAPVARNHLLFQVSHEIRTPMNAVLGMTQLALQTSLTPEQRQLLTQADASARALLALVDDALDVARIEAGQARLEPHPFRLEDVVAQALDQVRPLHAKPGVALICDWADGSLLAGRGQLVGDAPRLLQLLATLLAQALRCTASGQVLLRLAADPTDAQERVPLRITVQDTGPGLSTRQLQRLREGDTRTMPAPDLGEAGIGLTLARQLTGLLGGRLDAQSQPGQGSSFEAHVTLAIQPTGVPPPPSAAQRLLLAQQPGPAREATLATLRHLGQGDGLVACVQAHDVLDAVADAQRQAQPFDWLLLDWRLPGPGPTGADLLALLRRDHPALRIAVLSSPGAEGDPGDARAFGARAVLSQPVTPGELRRLLDAVSGETAFARAAGGDAASLTGLRVLLVEDHPMNQEIAVRMLSGRGAVVDVASNGQAGLDRLQARGPGAYDLVLMDLEMPVLDGLSATRQLRSMPGFADLPVLAMTAHVLPEEKAQCLAAGMQGHIAKPLNVRRLVHELQRYRPSPAAVDEGPVLEVERGLRQFDGQVALYRRTLQGFADQYAPGTGHWADWLAGHDWAALRRAAHTLQGLAATIGARPLHAAALALEQATAVADLPHATSLLARTQAALDLLLAEVQAVLSRDLPAPAAPVVSAGDVAELRDLLAQSDSRALDWWRAHGAGSGLAQEVQHRVSAALEALDFDAAAAALGPDRQPEP</sequence>
<dbReference type="GO" id="GO:0005524">
    <property type="term" value="F:ATP binding"/>
    <property type="evidence" value="ECO:0007669"/>
    <property type="project" value="UniProtKB-KW"/>
</dbReference>
<keyword evidence="3 6" id="KW-0597">Phosphoprotein</keyword>
<name>A0A254NBT2_9BURK</name>
<dbReference type="SUPFAM" id="SSF47384">
    <property type="entry name" value="Homodimeric domain of signal transducing histidine kinase"/>
    <property type="match status" value="1"/>
</dbReference>
<feature type="domain" description="Response regulatory" evidence="9">
    <location>
        <begin position="318"/>
        <end position="441"/>
    </location>
</feature>
<dbReference type="PANTHER" id="PTHR45339:SF3">
    <property type="entry name" value="HISTIDINE KINASE"/>
    <property type="match status" value="1"/>
</dbReference>
<organism evidence="11 12">
    <name type="scientific">Roseateles puraquae</name>
    <dbReference type="NCBI Taxonomy" id="431059"/>
    <lineage>
        <taxon>Bacteria</taxon>
        <taxon>Pseudomonadati</taxon>
        <taxon>Pseudomonadota</taxon>
        <taxon>Betaproteobacteria</taxon>
        <taxon>Burkholderiales</taxon>
        <taxon>Sphaerotilaceae</taxon>
        <taxon>Roseateles</taxon>
    </lineage>
</organism>
<dbReference type="InterPro" id="IPR011006">
    <property type="entry name" value="CheY-like_superfamily"/>
</dbReference>
<evidence type="ECO:0000256" key="4">
    <source>
        <dbReference type="ARBA" id="ARBA00023012"/>
    </source>
</evidence>
<keyword evidence="12" id="KW-1185">Reference proteome</keyword>
<reference evidence="11 12" key="1">
    <citation type="journal article" date="2007" name="Int. J. Syst. Evol. Microbiol.">
        <title>Description of Pelomonas aquatica sp. nov. and Pelomonas puraquae sp. nov., isolated from industrial and haemodialysis water.</title>
        <authorList>
            <person name="Gomila M."/>
            <person name="Bowien B."/>
            <person name="Falsen E."/>
            <person name="Moore E.R."/>
            <person name="Lalucat J."/>
        </authorList>
    </citation>
    <scope>NUCLEOTIDE SEQUENCE [LARGE SCALE GENOMIC DNA]</scope>
    <source>
        <strain evidence="11 12">CCUG 52769</strain>
    </source>
</reference>
<evidence type="ECO:0000259" key="9">
    <source>
        <dbReference type="PROSITE" id="PS50110"/>
    </source>
</evidence>
<dbReference type="InterPro" id="IPR008207">
    <property type="entry name" value="Sig_transdc_His_kin_Hpt_dom"/>
</dbReference>
<dbReference type="SUPFAM" id="SSF52172">
    <property type="entry name" value="CheY-like"/>
    <property type="match status" value="2"/>
</dbReference>
<dbReference type="CDD" id="cd00082">
    <property type="entry name" value="HisKA"/>
    <property type="match status" value="1"/>
</dbReference>
<dbReference type="SUPFAM" id="SSF47226">
    <property type="entry name" value="Histidine-containing phosphotransfer domain, HPT domain"/>
    <property type="match status" value="1"/>
</dbReference>
<dbReference type="Pfam" id="PF00512">
    <property type="entry name" value="HisKA"/>
    <property type="match status" value="1"/>
</dbReference>
<dbReference type="InterPro" id="IPR003594">
    <property type="entry name" value="HATPase_dom"/>
</dbReference>
<evidence type="ECO:0000256" key="3">
    <source>
        <dbReference type="ARBA" id="ARBA00022553"/>
    </source>
</evidence>
<keyword evidence="7" id="KW-1133">Transmembrane helix</keyword>
<evidence type="ECO:0000256" key="5">
    <source>
        <dbReference type="PROSITE-ProRule" id="PRU00110"/>
    </source>
</evidence>
<proteinExistence type="predicted"/>
<dbReference type="InterPro" id="IPR036641">
    <property type="entry name" value="HPT_dom_sf"/>
</dbReference>
<dbReference type="Gene3D" id="3.30.565.10">
    <property type="entry name" value="Histidine kinase-like ATPase, C-terminal domain"/>
    <property type="match status" value="1"/>
</dbReference>
<evidence type="ECO:0000256" key="2">
    <source>
        <dbReference type="ARBA" id="ARBA00012438"/>
    </source>
</evidence>
<evidence type="ECO:0000256" key="7">
    <source>
        <dbReference type="SAM" id="Phobius"/>
    </source>
</evidence>
<dbReference type="GO" id="GO:0000155">
    <property type="term" value="F:phosphorelay sensor kinase activity"/>
    <property type="evidence" value="ECO:0007669"/>
    <property type="project" value="InterPro"/>
</dbReference>
<feature type="transmembrane region" description="Helical" evidence="7">
    <location>
        <begin position="33"/>
        <end position="54"/>
    </location>
</feature>
<dbReference type="Gene3D" id="1.20.120.160">
    <property type="entry name" value="HPT domain"/>
    <property type="match status" value="1"/>
</dbReference>
<feature type="domain" description="Histidine kinase" evidence="8">
    <location>
        <begin position="80"/>
        <end position="304"/>
    </location>
</feature>
<dbReference type="Proteomes" id="UP000197446">
    <property type="component" value="Unassembled WGS sequence"/>
</dbReference>
<dbReference type="EMBL" id="NISI01000001">
    <property type="protein sequence ID" value="OWR05094.1"/>
    <property type="molecule type" value="Genomic_DNA"/>
</dbReference>
<feature type="modified residue" description="Phosphohistidine" evidence="5">
    <location>
        <position position="643"/>
    </location>
</feature>
<feature type="modified residue" description="4-aspartylphosphate" evidence="6">
    <location>
        <position position="513"/>
    </location>
</feature>
<dbReference type="Pfam" id="PF00072">
    <property type="entry name" value="Response_reg"/>
    <property type="match status" value="2"/>
</dbReference>
<dbReference type="Gene3D" id="3.40.50.2300">
    <property type="match status" value="2"/>
</dbReference>